<proteinExistence type="predicted"/>
<dbReference type="OrthoDB" id="9760450at2"/>
<keyword evidence="4" id="KW-1185">Reference proteome</keyword>
<evidence type="ECO:0000256" key="1">
    <source>
        <dbReference type="SAM" id="SignalP"/>
    </source>
</evidence>
<accession>A0A179DMA9</accession>
<dbReference type="InterPro" id="IPR017853">
    <property type="entry name" value="GH"/>
</dbReference>
<feature type="signal peptide" evidence="1">
    <location>
        <begin position="1"/>
        <end position="28"/>
    </location>
</feature>
<dbReference type="Proteomes" id="UP000078459">
    <property type="component" value="Unassembled WGS sequence"/>
</dbReference>
<protein>
    <recommendedName>
        <fullName evidence="2">Secretion system C-terminal sorting domain-containing protein</fullName>
    </recommendedName>
</protein>
<dbReference type="Pfam" id="PF18962">
    <property type="entry name" value="Por_Secre_tail"/>
    <property type="match status" value="1"/>
</dbReference>
<reference evidence="3 4" key="1">
    <citation type="submission" date="2016-04" db="EMBL/GenBank/DDBJ databases">
        <authorList>
            <person name="Evans L.H."/>
            <person name="Alamgir A."/>
            <person name="Owens N."/>
            <person name="Weber N.D."/>
            <person name="Virtaneva K."/>
            <person name="Barbian K."/>
            <person name="Babar A."/>
            <person name="Rosenke K."/>
        </authorList>
    </citation>
    <scope>NUCLEOTIDE SEQUENCE [LARGE SCALE GENOMIC DNA]</scope>
    <source>
        <strain evidence="3 4">CCM 8644</strain>
    </source>
</reference>
<dbReference type="AlphaFoldDB" id="A0A179DMA9"/>
<sequence length="851" mass="94275">MTTFYKKKRIKILLAAALFSLAGYQLKAQTQPAPQSLPYNQNFNSFDGSSSVVYPAGIQGWQIAASVPNTPGRFNSPASDRALTTNGSAASSSTGVYDFNGKIGTVCNNGTTIGFALALNTTSVTGQDRVRVNFDGSVIRNIYDNTALANILAGLILQYRIGQTGIFTNVGNSAKNGTTKQTTGTAAIDVVNSSFLLPIECSNQAVLQLRWTHRNISGSAGNRPSFAVDNISVFGETPVTAPVVPFTGYTISTKNITLSGNTPTYATNTLNGVTRTQALSSYGGAATDFISVTTGFFRTYKDSRDVWHLVDPAGYKFYSIGINTVIPQAGVDAVETIKSLYSNTLGNFSDESITNMPYCVRLNFGYTYRLSSALNTTLYDAGILPVFDADFETYCTSQANLLITADRIIDKNLLGYFSDNEVPLANPFSSKLINKWLDVNNYGGQSIANTNANYNAAVNWIKGRNGGTIRTPNTADQAEFPGFVADRYYKVCRDAIKAKDANHLYIGSRLHQDLSNRYQFEAAGRYVDVLSVNNYNVWTTSQLDARYNVWEQYTDKPFMVTEFYAMADDSGLTNSVGAGFNVKTQQDRADFFEHYTMEMLKRKWNVGFQYFKLNDDDASAVGGSANKGLLNPVGEDPIFWSPMKISFTKIAQDIYELRRFLIFNEQTLPITLKSFTAKADGEKVRLDWETLVETNNDRFEIERSTDGVNFKTIYTVKGKGNSLQNASYVTYDNTPETGANYYKLIQYDFDGKFKEQGIRVVNFKLNKELSLTIFPNPSKDDINIRFDNFEGKSAKITMYDLTGKMVHQELINVSATNNSHQLNIKSKLKAGEYILEFIGEGLTKREKIIVL</sequence>
<feature type="chain" id="PRO_5008100650" description="Secretion system C-terminal sorting domain-containing protein" evidence="1">
    <location>
        <begin position="29"/>
        <end position="851"/>
    </location>
</feature>
<dbReference type="SUPFAM" id="SSF51445">
    <property type="entry name" value="(Trans)glycosidases"/>
    <property type="match status" value="1"/>
</dbReference>
<evidence type="ECO:0000313" key="4">
    <source>
        <dbReference type="Proteomes" id="UP000078459"/>
    </source>
</evidence>
<reference evidence="3 4" key="2">
    <citation type="submission" date="2016-06" db="EMBL/GenBank/DDBJ databases">
        <title>Pedobacter psychrophilus sp. nov., isolated from Antarctic fragmentary rock.</title>
        <authorList>
            <person name="Svec P."/>
        </authorList>
    </citation>
    <scope>NUCLEOTIDE SEQUENCE [LARGE SCALE GENOMIC DNA]</scope>
    <source>
        <strain evidence="3 4">CCM 8644</strain>
    </source>
</reference>
<dbReference type="STRING" id="1826909.A5893_02680"/>
<dbReference type="NCBIfam" id="TIGR04183">
    <property type="entry name" value="Por_Secre_tail"/>
    <property type="match status" value="1"/>
</dbReference>
<dbReference type="InterPro" id="IPR026444">
    <property type="entry name" value="Secre_tail"/>
</dbReference>
<dbReference type="Gene3D" id="3.20.20.80">
    <property type="entry name" value="Glycosidases"/>
    <property type="match status" value="2"/>
</dbReference>
<dbReference type="EMBL" id="LWHJ01000011">
    <property type="protein sequence ID" value="OAQ42038.1"/>
    <property type="molecule type" value="Genomic_DNA"/>
</dbReference>
<gene>
    <name evidence="3" type="ORF">A5893_02680</name>
</gene>
<comment type="caution">
    <text evidence="3">The sequence shown here is derived from an EMBL/GenBank/DDBJ whole genome shotgun (WGS) entry which is preliminary data.</text>
</comment>
<evidence type="ECO:0000313" key="3">
    <source>
        <dbReference type="EMBL" id="OAQ42038.1"/>
    </source>
</evidence>
<keyword evidence="1" id="KW-0732">Signal</keyword>
<organism evidence="3 4">
    <name type="scientific">Pedobacter psychrophilus</name>
    <dbReference type="NCBI Taxonomy" id="1826909"/>
    <lineage>
        <taxon>Bacteria</taxon>
        <taxon>Pseudomonadati</taxon>
        <taxon>Bacteroidota</taxon>
        <taxon>Sphingobacteriia</taxon>
        <taxon>Sphingobacteriales</taxon>
        <taxon>Sphingobacteriaceae</taxon>
        <taxon>Pedobacter</taxon>
    </lineage>
</organism>
<evidence type="ECO:0000259" key="2">
    <source>
        <dbReference type="Pfam" id="PF18962"/>
    </source>
</evidence>
<feature type="domain" description="Secretion system C-terminal sorting" evidence="2">
    <location>
        <begin position="773"/>
        <end position="850"/>
    </location>
</feature>
<dbReference type="RefSeq" id="WP_068821069.1">
    <property type="nucleotide sequence ID" value="NZ_LWHJ01000011.1"/>
</dbReference>
<name>A0A179DMA9_9SPHI</name>